<feature type="compositionally biased region" description="Polar residues" evidence="1">
    <location>
        <begin position="355"/>
        <end position="370"/>
    </location>
</feature>
<dbReference type="SUPFAM" id="SSF74924">
    <property type="entry name" value="Cap-Gly domain"/>
    <property type="match status" value="1"/>
</dbReference>
<keyword evidence="2" id="KW-0812">Transmembrane</keyword>
<evidence type="ECO:0000313" key="5">
    <source>
        <dbReference type="Proteomes" id="UP001530400"/>
    </source>
</evidence>
<dbReference type="InterPro" id="IPR036859">
    <property type="entry name" value="CAP-Gly_dom_sf"/>
</dbReference>
<feature type="compositionally biased region" description="Basic and acidic residues" evidence="1">
    <location>
        <begin position="419"/>
        <end position="430"/>
    </location>
</feature>
<evidence type="ECO:0000259" key="3">
    <source>
        <dbReference type="PROSITE" id="PS50245"/>
    </source>
</evidence>
<reference evidence="4 5" key="1">
    <citation type="submission" date="2024-10" db="EMBL/GenBank/DDBJ databases">
        <title>Updated reference genomes for cyclostephanoid diatoms.</title>
        <authorList>
            <person name="Roberts W.R."/>
            <person name="Alverson A.J."/>
        </authorList>
    </citation>
    <scope>NUCLEOTIDE SEQUENCE [LARGE SCALE GENOMIC DNA]</scope>
    <source>
        <strain evidence="4 5">AJA010-31</strain>
    </source>
</reference>
<keyword evidence="2" id="KW-1133">Transmembrane helix</keyword>
<feature type="transmembrane region" description="Helical" evidence="2">
    <location>
        <begin position="581"/>
        <end position="598"/>
    </location>
</feature>
<feature type="transmembrane region" description="Helical" evidence="2">
    <location>
        <begin position="534"/>
        <end position="553"/>
    </location>
</feature>
<proteinExistence type="predicted"/>
<dbReference type="PROSITE" id="PS00845">
    <property type="entry name" value="CAP_GLY_1"/>
    <property type="match status" value="1"/>
</dbReference>
<feature type="region of interest" description="Disordered" evidence="1">
    <location>
        <begin position="741"/>
        <end position="768"/>
    </location>
</feature>
<feature type="compositionally biased region" description="Low complexity" evidence="1">
    <location>
        <begin position="100"/>
        <end position="118"/>
    </location>
</feature>
<dbReference type="EMBL" id="JALLPJ020000090">
    <property type="protein sequence ID" value="KAL3802604.1"/>
    <property type="molecule type" value="Genomic_DNA"/>
</dbReference>
<feature type="compositionally biased region" description="Low complexity" evidence="1">
    <location>
        <begin position="662"/>
        <end position="675"/>
    </location>
</feature>
<keyword evidence="5" id="KW-1185">Reference proteome</keyword>
<dbReference type="Proteomes" id="UP001530400">
    <property type="component" value="Unassembled WGS sequence"/>
</dbReference>
<protein>
    <recommendedName>
        <fullName evidence="3">CAP-Gly domain-containing protein</fullName>
    </recommendedName>
</protein>
<feature type="transmembrane region" description="Helical" evidence="2">
    <location>
        <begin position="490"/>
        <end position="513"/>
    </location>
</feature>
<dbReference type="Gene3D" id="2.30.30.190">
    <property type="entry name" value="CAP Gly-rich-like domain"/>
    <property type="match status" value="1"/>
</dbReference>
<dbReference type="SMART" id="SM01052">
    <property type="entry name" value="CAP_GLY"/>
    <property type="match status" value="1"/>
</dbReference>
<accession>A0ABD3QRF7</accession>
<feature type="region of interest" description="Disordered" evidence="1">
    <location>
        <begin position="79"/>
        <end position="124"/>
    </location>
</feature>
<feature type="compositionally biased region" description="Pro residues" evidence="1">
    <location>
        <begin position="448"/>
        <end position="458"/>
    </location>
</feature>
<evidence type="ECO:0000256" key="2">
    <source>
        <dbReference type="SAM" id="Phobius"/>
    </source>
</evidence>
<evidence type="ECO:0000313" key="4">
    <source>
        <dbReference type="EMBL" id="KAL3802604.1"/>
    </source>
</evidence>
<feature type="compositionally biased region" description="Polar residues" evidence="1">
    <location>
        <begin position="188"/>
        <end position="201"/>
    </location>
</feature>
<feature type="domain" description="CAP-Gly" evidence="3">
    <location>
        <begin position="27"/>
        <end position="74"/>
    </location>
</feature>
<feature type="compositionally biased region" description="Basic and acidic residues" evidence="1">
    <location>
        <begin position="169"/>
        <end position="187"/>
    </location>
</feature>
<evidence type="ECO:0000256" key="1">
    <source>
        <dbReference type="SAM" id="MobiDB-lite"/>
    </source>
</evidence>
<comment type="caution">
    <text evidence="4">The sequence shown here is derived from an EMBL/GenBank/DDBJ whole genome shotgun (WGS) entry which is preliminary data.</text>
</comment>
<feature type="region of interest" description="Disordered" evidence="1">
    <location>
        <begin position="419"/>
        <end position="481"/>
    </location>
</feature>
<sequence>MSAFQINDAIVITSTDPPLKGTVAHLGPVQFAPGSDWIGIKLTSDSTGKGKNNGTVKGIFYFDAGGENNGMFVRSSNVKKIQDDSTNVSPRKSGIPLPSPRRSGSNSSDKSLSKMNKSPVTNAAAASRENFLRRLEQQKIKQDVDEISKECSEVVEKVTTVADEVSEDMTAKDMSKSEGTTQHKDPTTARNILESKQTAVPSVSKMADKVTDQPAQPDFNMPRGNQNEEMSTVMSFLSTQSNLTHDQLSLDWLKDLDASSLVFLKGLASGDDSSAANTGVALTQNLVCDKSSMDWVKDVDPSSMEYLKNMASGNVAVASLDDQPNDASNGDSTVDVLEKIAKATRSPLSLAAPKKTSTQTEFATQPPSSEKLSPIELRMLTMIENQNNQIQKMQAQLDAMNNMMSQMGCDVKYLCESQQRRDQNGGKDSYRGMPFQRPPDSGVSGRAHPPPPPPPLPPGMMATPPLVNQPPQNQVTNAAGQREQPFQRGIFFPVINYVFQGIISFITNFRSILLSTAPGRLYNHIRNQAIQRRAFANVDLKALLKLVVMLAIFSGRLERGGDGARRRGNARRVQRNINDEGGMAAIVAGFVDAAMVFLRNHRVHVLVVASMIGFLVSSGLMSFFYDVLWVEREELVNVWLGRVDEATGNENNAEGQDQAGGQQPNANADEPAAAADRANQGIGAQGAGPNAALGVQNARYNRQVNHQRGGMIRRAANGGFFHDIYCLVFSFILSLVPAWKPEEAAPPPEPNQQLPTNDAVEGDDAQNE</sequence>
<feature type="compositionally biased region" description="Polar residues" evidence="1">
    <location>
        <begin position="79"/>
        <end position="90"/>
    </location>
</feature>
<keyword evidence="2" id="KW-0472">Membrane</keyword>
<feature type="region of interest" description="Disordered" evidence="1">
    <location>
        <begin position="648"/>
        <end position="675"/>
    </location>
</feature>
<feature type="region of interest" description="Disordered" evidence="1">
    <location>
        <begin position="351"/>
        <end position="370"/>
    </location>
</feature>
<dbReference type="InterPro" id="IPR000938">
    <property type="entry name" value="CAP-Gly_domain"/>
</dbReference>
<feature type="compositionally biased region" description="Polar residues" evidence="1">
    <location>
        <begin position="648"/>
        <end position="661"/>
    </location>
</feature>
<dbReference type="PROSITE" id="PS50245">
    <property type="entry name" value="CAP_GLY_2"/>
    <property type="match status" value="1"/>
</dbReference>
<gene>
    <name evidence="4" type="ORF">ACHAWO_003632</name>
</gene>
<feature type="transmembrane region" description="Helical" evidence="2">
    <location>
        <begin position="605"/>
        <end position="625"/>
    </location>
</feature>
<dbReference type="AlphaFoldDB" id="A0ABD3QRF7"/>
<feature type="region of interest" description="Disordered" evidence="1">
    <location>
        <begin position="165"/>
        <end position="222"/>
    </location>
</feature>
<feature type="compositionally biased region" description="Low complexity" evidence="1">
    <location>
        <begin position="459"/>
        <end position="477"/>
    </location>
</feature>
<organism evidence="4 5">
    <name type="scientific">Cyclotella atomus</name>
    <dbReference type="NCBI Taxonomy" id="382360"/>
    <lineage>
        <taxon>Eukaryota</taxon>
        <taxon>Sar</taxon>
        <taxon>Stramenopiles</taxon>
        <taxon>Ochrophyta</taxon>
        <taxon>Bacillariophyta</taxon>
        <taxon>Coscinodiscophyceae</taxon>
        <taxon>Thalassiosirophycidae</taxon>
        <taxon>Stephanodiscales</taxon>
        <taxon>Stephanodiscaceae</taxon>
        <taxon>Cyclotella</taxon>
    </lineage>
</organism>
<name>A0ABD3QRF7_9STRA</name>
<dbReference type="Pfam" id="PF01302">
    <property type="entry name" value="CAP_GLY"/>
    <property type="match status" value="1"/>
</dbReference>